<dbReference type="EMBL" id="KE651166">
    <property type="protein sequence ID" value="EEB07240.1"/>
    <property type="molecule type" value="Genomic_DNA"/>
</dbReference>
<organism evidence="4 6">
    <name type="scientific">Schizosaccharomyces japonicus (strain yFS275 / FY16936)</name>
    <name type="common">Fission yeast</name>
    <dbReference type="NCBI Taxonomy" id="402676"/>
    <lineage>
        <taxon>Eukaryota</taxon>
        <taxon>Fungi</taxon>
        <taxon>Dikarya</taxon>
        <taxon>Ascomycota</taxon>
        <taxon>Taphrinomycotina</taxon>
        <taxon>Schizosaccharomycetes</taxon>
        <taxon>Schizosaccharomycetales</taxon>
        <taxon>Schizosaccharomycetaceae</taxon>
        <taxon>Schizosaccharomyces</taxon>
    </lineage>
</organism>
<dbReference type="NCBIfam" id="TIGR00002">
    <property type="entry name" value="S16"/>
    <property type="match status" value="1"/>
</dbReference>
<dbReference type="GO" id="GO:0003735">
    <property type="term" value="F:structural constituent of ribosome"/>
    <property type="evidence" value="ECO:0000318"/>
    <property type="project" value="GO_Central"/>
</dbReference>
<evidence type="ECO:0000313" key="4">
    <source>
        <dbReference type="EMBL" id="EEB07240.1"/>
    </source>
</evidence>
<proteinExistence type="inferred from homology"/>
<keyword evidence="6" id="KW-1185">Reference proteome</keyword>
<dbReference type="eggNOG" id="KOG3419">
    <property type="taxonomic scope" value="Eukaryota"/>
</dbReference>
<dbReference type="GO" id="GO:0005763">
    <property type="term" value="C:mitochondrial small ribosomal subunit"/>
    <property type="evidence" value="ECO:0000318"/>
    <property type="project" value="GO_Central"/>
</dbReference>
<keyword evidence="2 4" id="KW-0689">Ribosomal protein</keyword>
<evidence type="ECO:0000256" key="2">
    <source>
        <dbReference type="ARBA" id="ARBA00022980"/>
    </source>
</evidence>
<name>B6K259_SCHJY</name>
<dbReference type="Gene3D" id="3.30.1320.10">
    <property type="match status" value="1"/>
</dbReference>
<dbReference type="AlphaFoldDB" id="B6K259"/>
<evidence type="ECO:0000256" key="3">
    <source>
        <dbReference type="ARBA" id="ARBA00023274"/>
    </source>
</evidence>
<dbReference type="RefSeq" id="XP_002173533.1">
    <property type="nucleotide sequence ID" value="XM_002173497.2"/>
</dbReference>
<dbReference type="GeneID" id="7049070"/>
<dbReference type="InterPro" id="IPR023803">
    <property type="entry name" value="Ribosomal_bS16_dom_sf"/>
</dbReference>
<dbReference type="SUPFAM" id="SSF54565">
    <property type="entry name" value="Ribosomal protein S16"/>
    <property type="match status" value="1"/>
</dbReference>
<dbReference type="InterPro" id="IPR000307">
    <property type="entry name" value="Ribosomal_bS16"/>
</dbReference>
<dbReference type="STRING" id="402676.B6K259"/>
<dbReference type="VEuPathDB" id="FungiDB:SJAG_02324"/>
<reference evidence="4 6" key="1">
    <citation type="journal article" date="2011" name="Science">
        <title>Comparative functional genomics of the fission yeasts.</title>
        <authorList>
            <person name="Rhind N."/>
            <person name="Chen Z."/>
            <person name="Yassour M."/>
            <person name="Thompson D.A."/>
            <person name="Haas B.J."/>
            <person name="Habib N."/>
            <person name="Wapinski I."/>
            <person name="Roy S."/>
            <person name="Lin M.F."/>
            <person name="Heiman D.I."/>
            <person name="Young S.K."/>
            <person name="Furuya K."/>
            <person name="Guo Y."/>
            <person name="Pidoux A."/>
            <person name="Chen H.M."/>
            <person name="Robbertse B."/>
            <person name="Goldberg J.M."/>
            <person name="Aoki K."/>
            <person name="Bayne E.H."/>
            <person name="Berlin A.M."/>
            <person name="Desjardins C.A."/>
            <person name="Dobbs E."/>
            <person name="Dukaj L."/>
            <person name="Fan L."/>
            <person name="FitzGerald M.G."/>
            <person name="French C."/>
            <person name="Gujja S."/>
            <person name="Hansen K."/>
            <person name="Keifenheim D."/>
            <person name="Levin J.Z."/>
            <person name="Mosher R.A."/>
            <person name="Mueller C.A."/>
            <person name="Pfiffner J."/>
            <person name="Priest M."/>
            <person name="Russ C."/>
            <person name="Smialowska A."/>
            <person name="Swoboda P."/>
            <person name="Sykes S.M."/>
            <person name="Vaughn M."/>
            <person name="Vengrova S."/>
            <person name="Yoder R."/>
            <person name="Zeng Q."/>
            <person name="Allshire R."/>
            <person name="Baulcombe D."/>
            <person name="Birren B.W."/>
            <person name="Brown W."/>
            <person name="Ekwall K."/>
            <person name="Kellis M."/>
            <person name="Leatherwood J."/>
            <person name="Levin H."/>
            <person name="Margalit H."/>
            <person name="Martienssen R."/>
            <person name="Nieduszynski C.A."/>
            <person name="Spatafora J.W."/>
            <person name="Friedman N."/>
            <person name="Dalgaard J.Z."/>
            <person name="Baumann P."/>
            <person name="Niki H."/>
            <person name="Regev A."/>
            <person name="Nusbaum C."/>
        </authorList>
    </citation>
    <scope>NUCLEOTIDE SEQUENCE [LARGE SCALE GENOMIC DNA]</scope>
    <source>
        <strain evidence="6">yFS275 / FY16936</strain>
    </source>
</reference>
<dbReference type="PANTHER" id="PTHR12919:SF20">
    <property type="entry name" value="SMALL RIBOSOMAL SUBUNIT PROTEIN BS16M"/>
    <property type="match status" value="1"/>
</dbReference>
<dbReference type="PANTHER" id="PTHR12919">
    <property type="entry name" value="30S RIBOSOMAL PROTEIN S16"/>
    <property type="match status" value="1"/>
</dbReference>
<dbReference type="Pfam" id="PF00886">
    <property type="entry name" value="Ribosomal_S16"/>
    <property type="match status" value="1"/>
</dbReference>
<dbReference type="Proteomes" id="UP000001744">
    <property type="component" value="Unassembled WGS sequence"/>
</dbReference>
<accession>B6K259</accession>
<dbReference type="JaponicusDB" id="SJAG_02324">
    <property type="gene designation" value="mrps16"/>
</dbReference>
<comment type="similarity">
    <text evidence="1">Belongs to the bacterial ribosomal protein bS16 family.</text>
</comment>
<protein>
    <submittedName>
        <fullName evidence="4">Ribosomal protein subunit S16</fullName>
    </submittedName>
</protein>
<dbReference type="HOGENOM" id="CLU_100590_2_2_1"/>
<dbReference type="OMA" id="GFYNPIA"/>
<sequence length="106" mass="12127">MVVRIRLARHGFRNRPFYHIVAANGRTSLRSQPLETLGTFDPIPKKVNITDKIPRIKDIELNVPRFKHWISVGAQPTYAVTKLMEKFDLLPAAPKVLPVVKKERSS</sequence>
<keyword evidence="3" id="KW-0687">Ribonucleoprotein</keyword>
<evidence type="ECO:0000256" key="1">
    <source>
        <dbReference type="ARBA" id="ARBA00006668"/>
    </source>
</evidence>
<evidence type="ECO:0000313" key="6">
    <source>
        <dbReference type="Proteomes" id="UP000001744"/>
    </source>
</evidence>
<gene>
    <name evidence="5" type="primary">mrps16</name>
    <name evidence="4" type="ORF">SJAG_02324</name>
</gene>
<evidence type="ECO:0000313" key="5">
    <source>
        <dbReference type="JaponicusDB" id="SJAG_02324"/>
    </source>
</evidence>
<dbReference type="GO" id="GO:0006412">
    <property type="term" value="P:translation"/>
    <property type="evidence" value="ECO:0007669"/>
    <property type="project" value="InterPro"/>
</dbReference>
<dbReference type="OrthoDB" id="407221at2759"/>
<dbReference type="HAMAP" id="MF_00385">
    <property type="entry name" value="Ribosomal_bS16"/>
    <property type="match status" value="1"/>
</dbReference>